<organism evidence="1 2">
    <name type="scientific">Tetradesmus obliquus</name>
    <name type="common">Green alga</name>
    <name type="synonym">Acutodesmus obliquus</name>
    <dbReference type="NCBI Taxonomy" id="3088"/>
    <lineage>
        <taxon>Eukaryota</taxon>
        <taxon>Viridiplantae</taxon>
        <taxon>Chlorophyta</taxon>
        <taxon>core chlorophytes</taxon>
        <taxon>Chlorophyceae</taxon>
        <taxon>CS clade</taxon>
        <taxon>Sphaeropleales</taxon>
        <taxon>Scenedesmaceae</taxon>
        <taxon>Tetradesmus</taxon>
    </lineage>
</organism>
<reference evidence="1 2" key="1">
    <citation type="submission" date="2016-10" db="EMBL/GenBank/DDBJ databases">
        <authorList>
            <person name="Cai Z."/>
        </authorList>
    </citation>
    <scope>NUCLEOTIDE SEQUENCE [LARGE SCALE GENOMIC DNA]</scope>
</reference>
<proteinExistence type="predicted"/>
<dbReference type="AlphaFoldDB" id="A0A383V8Q7"/>
<keyword evidence="2" id="KW-1185">Reference proteome</keyword>
<sequence>MAARRILQAPSCSCAAQQQQLPSHLQHARSMAVVVDVQRNNVDRALSKLNKHFKEAGMVEECRSREYRRTSAELKFARNRAAHNKRVGVQISERLKWVVRRRKLKM</sequence>
<dbReference type="Proteomes" id="UP000256970">
    <property type="component" value="Unassembled WGS sequence"/>
</dbReference>
<evidence type="ECO:0000313" key="1">
    <source>
        <dbReference type="EMBL" id="SZX60974.1"/>
    </source>
</evidence>
<name>A0A383V8Q7_TETOB</name>
<gene>
    <name evidence="1" type="ORF">BQ4739_LOCUS1513</name>
</gene>
<evidence type="ECO:0008006" key="3">
    <source>
        <dbReference type="Google" id="ProtNLM"/>
    </source>
</evidence>
<accession>A0A383V8Q7</accession>
<evidence type="ECO:0000313" key="2">
    <source>
        <dbReference type="Proteomes" id="UP000256970"/>
    </source>
</evidence>
<dbReference type="EMBL" id="FNXT01000117">
    <property type="protein sequence ID" value="SZX60974.1"/>
    <property type="molecule type" value="Genomic_DNA"/>
</dbReference>
<protein>
    <recommendedName>
        <fullName evidence="3">30S ribosomal protein S21</fullName>
    </recommendedName>
</protein>